<accession>A0A4Y3VWP9</accession>
<keyword evidence="2" id="KW-1185">Reference proteome</keyword>
<evidence type="ECO:0000313" key="1">
    <source>
        <dbReference type="EMBL" id="GEC10545.1"/>
    </source>
</evidence>
<reference evidence="1 2" key="1">
    <citation type="submission" date="2019-06" db="EMBL/GenBank/DDBJ databases">
        <title>Whole genome shotgun sequence of Streptomyces spinoverrucosus NBRC 14228.</title>
        <authorList>
            <person name="Hosoyama A."/>
            <person name="Uohara A."/>
            <person name="Ohji S."/>
            <person name="Ichikawa N."/>
        </authorList>
    </citation>
    <scope>NUCLEOTIDE SEQUENCE [LARGE SCALE GENOMIC DNA]</scope>
    <source>
        <strain evidence="1 2">NBRC 14228</strain>
    </source>
</reference>
<comment type="caution">
    <text evidence="1">The sequence shown here is derived from an EMBL/GenBank/DDBJ whole genome shotgun (WGS) entry which is preliminary data.</text>
</comment>
<dbReference type="RefSeq" id="WP_141316159.1">
    <property type="nucleotide sequence ID" value="NZ_BJND01000119.1"/>
</dbReference>
<gene>
    <name evidence="1" type="ORF">SSP24_82000</name>
</gene>
<name>A0A4Y3VWP9_9ACTN</name>
<dbReference type="AlphaFoldDB" id="A0A4Y3VWP9"/>
<protein>
    <submittedName>
        <fullName evidence="1">Uncharacterized protein</fullName>
    </submittedName>
</protein>
<sequence>MTTPSNELQTLFRDSLMCFQEMVSEFSKEALELERLVLNSCHRGSADTSGLFASPQSTMVREEAWRVKFLLLDLIYGEPTTLLGRTSGDLTSAKGSLHFAWTWAQRLRSDEEARQFSPHIARAVGRDVMSYYADVLQPRYRACLRLWTSLDPADMALLSDGVKSVVIGIIDQLHRIDAAFHEVVQSCQMMYSALSPQSREYR</sequence>
<evidence type="ECO:0000313" key="2">
    <source>
        <dbReference type="Proteomes" id="UP000317881"/>
    </source>
</evidence>
<dbReference type="Proteomes" id="UP000317881">
    <property type="component" value="Unassembled WGS sequence"/>
</dbReference>
<proteinExistence type="predicted"/>
<organism evidence="1 2">
    <name type="scientific">Streptomyces spinoverrucosus</name>
    <dbReference type="NCBI Taxonomy" id="284043"/>
    <lineage>
        <taxon>Bacteria</taxon>
        <taxon>Bacillati</taxon>
        <taxon>Actinomycetota</taxon>
        <taxon>Actinomycetes</taxon>
        <taxon>Kitasatosporales</taxon>
        <taxon>Streptomycetaceae</taxon>
        <taxon>Streptomyces</taxon>
    </lineage>
</organism>
<dbReference type="EMBL" id="BJND01000119">
    <property type="protein sequence ID" value="GEC10545.1"/>
    <property type="molecule type" value="Genomic_DNA"/>
</dbReference>